<proteinExistence type="predicted"/>
<dbReference type="EMBL" id="GBXM01022982">
    <property type="protein sequence ID" value="JAH85595.1"/>
    <property type="molecule type" value="Transcribed_RNA"/>
</dbReference>
<dbReference type="AlphaFoldDB" id="A0A0E9W7N0"/>
<reference evidence="1" key="1">
    <citation type="submission" date="2014-11" db="EMBL/GenBank/DDBJ databases">
        <authorList>
            <person name="Amaro Gonzalez C."/>
        </authorList>
    </citation>
    <scope>NUCLEOTIDE SEQUENCE</scope>
</reference>
<name>A0A0E9W7N0_ANGAN</name>
<protein>
    <submittedName>
        <fullName evidence="1">Uncharacterized protein</fullName>
    </submittedName>
</protein>
<reference evidence="1" key="2">
    <citation type="journal article" date="2015" name="Fish Shellfish Immunol.">
        <title>Early steps in the European eel (Anguilla anguilla)-Vibrio vulnificus interaction in the gills: Role of the RtxA13 toxin.</title>
        <authorList>
            <person name="Callol A."/>
            <person name="Pajuelo D."/>
            <person name="Ebbesson L."/>
            <person name="Teles M."/>
            <person name="MacKenzie S."/>
            <person name="Amaro C."/>
        </authorList>
    </citation>
    <scope>NUCLEOTIDE SEQUENCE</scope>
</reference>
<sequence>MLFSGDSRKEPGTVHSRSAGLGTLLYSSILILRL</sequence>
<accession>A0A0E9W7N0</accession>
<evidence type="ECO:0000313" key="1">
    <source>
        <dbReference type="EMBL" id="JAH85595.1"/>
    </source>
</evidence>
<organism evidence="1">
    <name type="scientific">Anguilla anguilla</name>
    <name type="common">European freshwater eel</name>
    <name type="synonym">Muraena anguilla</name>
    <dbReference type="NCBI Taxonomy" id="7936"/>
    <lineage>
        <taxon>Eukaryota</taxon>
        <taxon>Metazoa</taxon>
        <taxon>Chordata</taxon>
        <taxon>Craniata</taxon>
        <taxon>Vertebrata</taxon>
        <taxon>Euteleostomi</taxon>
        <taxon>Actinopterygii</taxon>
        <taxon>Neopterygii</taxon>
        <taxon>Teleostei</taxon>
        <taxon>Anguilliformes</taxon>
        <taxon>Anguillidae</taxon>
        <taxon>Anguilla</taxon>
    </lineage>
</organism>